<dbReference type="SUPFAM" id="SSF47576">
    <property type="entry name" value="Calponin-homology domain, CH-domain"/>
    <property type="match status" value="1"/>
</dbReference>
<organism evidence="2 3">
    <name type="scientific">Paramuricea clavata</name>
    <name type="common">Red gorgonian</name>
    <name type="synonym">Violescent sea-whip</name>
    <dbReference type="NCBI Taxonomy" id="317549"/>
    <lineage>
        <taxon>Eukaryota</taxon>
        <taxon>Metazoa</taxon>
        <taxon>Cnidaria</taxon>
        <taxon>Anthozoa</taxon>
        <taxon>Octocorallia</taxon>
        <taxon>Malacalcyonacea</taxon>
        <taxon>Plexauridae</taxon>
        <taxon>Paramuricea</taxon>
    </lineage>
</organism>
<dbReference type="Pfam" id="PF00307">
    <property type="entry name" value="CH"/>
    <property type="match status" value="1"/>
</dbReference>
<comment type="caution">
    <text evidence="2">The sequence shown here is derived from an EMBL/GenBank/DDBJ whole genome shotgun (WGS) entry which is preliminary data.</text>
</comment>
<dbReference type="OrthoDB" id="424503at2759"/>
<evidence type="ECO:0000313" key="2">
    <source>
        <dbReference type="EMBL" id="CAB4005411.1"/>
    </source>
</evidence>
<feature type="domain" description="Calponin-homology (CH)" evidence="1">
    <location>
        <begin position="3"/>
        <end position="75"/>
    </location>
</feature>
<feature type="non-terminal residue" evidence="2">
    <location>
        <position position="236"/>
    </location>
</feature>
<dbReference type="InterPro" id="IPR001715">
    <property type="entry name" value="CH_dom"/>
</dbReference>
<dbReference type="AlphaFoldDB" id="A0A7D9EEL8"/>
<dbReference type="InterPro" id="IPR036872">
    <property type="entry name" value="CH_dom_sf"/>
</dbReference>
<gene>
    <name evidence="2" type="ORF">PACLA_8A082033</name>
</gene>
<evidence type="ECO:0000313" key="3">
    <source>
        <dbReference type="Proteomes" id="UP001152795"/>
    </source>
</evidence>
<dbReference type="Gene3D" id="1.10.418.10">
    <property type="entry name" value="Calponin-like domain"/>
    <property type="match status" value="1"/>
</dbReference>
<keyword evidence="3" id="KW-1185">Reference proteome</keyword>
<proteinExistence type="predicted"/>
<evidence type="ECO:0000259" key="1">
    <source>
        <dbReference type="Pfam" id="PF00307"/>
    </source>
</evidence>
<reference evidence="2" key="1">
    <citation type="submission" date="2020-04" db="EMBL/GenBank/DDBJ databases">
        <authorList>
            <person name="Alioto T."/>
            <person name="Alioto T."/>
            <person name="Gomez Garrido J."/>
        </authorList>
    </citation>
    <scope>NUCLEOTIDE SEQUENCE</scope>
    <source>
        <strain evidence="2">A484AB</strain>
    </source>
</reference>
<dbReference type="EMBL" id="CACRXK020005189">
    <property type="protein sequence ID" value="CAB4005411.1"/>
    <property type="molecule type" value="Genomic_DNA"/>
</dbReference>
<protein>
    <submittedName>
        <fullName evidence="2">Uncharacterized protein LOC110242729</fullName>
    </submittedName>
</protein>
<accession>A0A7D9EEL8</accession>
<sequence length="236" mass="26942">TLDDLTDSRVLCALVNSFVPETFTTEVLLNDRWTVNLALQTANEFFKSPSSFDASDLAQGDIMSVCSYFAFFFMCGYKLRQYQAVLKRMDELLLLKLGIKDDVDQIGQKDKNRKLVLEEALADYELQIRDLESHYDLTECSTWMKNITAIQNKVRAIVSKRIKDKFDIIRVPRNMTINDLTVSLVINLSLTSGVGFYELKTKEAISKDRKIVLQISKSGEFVDDLPGPEEKCKLKT</sequence>
<dbReference type="Proteomes" id="UP001152795">
    <property type="component" value="Unassembled WGS sequence"/>
</dbReference>
<name>A0A7D9EEL8_PARCT</name>